<protein>
    <submittedName>
        <fullName evidence="1">Glutaredoxin family protein</fullName>
    </submittedName>
</protein>
<dbReference type="SUPFAM" id="SSF52833">
    <property type="entry name" value="Thioredoxin-like"/>
    <property type="match status" value="1"/>
</dbReference>
<dbReference type="RefSeq" id="WP_416205480.1">
    <property type="nucleotide sequence ID" value="NZ_JBBKTX010000007.1"/>
</dbReference>
<sequence length="86" mass="9946">MAFTLFGTDGCHLCEDADRLLQQATTLLPVTYRYEDIANDDRLVERYGIRIPVIRHDGSCDELGWPFDFAHLLSWLTVHHSPEKEN</sequence>
<keyword evidence="2" id="KW-1185">Reference proteome</keyword>
<evidence type="ECO:0000313" key="2">
    <source>
        <dbReference type="Proteomes" id="UP001620597"/>
    </source>
</evidence>
<dbReference type="InterPro" id="IPR036249">
    <property type="entry name" value="Thioredoxin-like_sf"/>
</dbReference>
<comment type="caution">
    <text evidence="1">The sequence shown here is derived from an EMBL/GenBank/DDBJ whole genome shotgun (WGS) entry which is preliminary data.</text>
</comment>
<proteinExistence type="predicted"/>
<accession>A0ABW8NGR6</accession>
<reference evidence="1 2" key="1">
    <citation type="submission" date="2024-03" db="EMBL/GenBank/DDBJ databases">
        <title>High-quality draft genome sequence of Oceanobacter sp. wDCs-4.</title>
        <authorList>
            <person name="Dong C."/>
        </authorList>
    </citation>
    <scope>NUCLEOTIDE SEQUENCE [LARGE SCALE GENOMIC DNA]</scope>
    <source>
        <strain evidence="2">wDCs-4</strain>
    </source>
</reference>
<evidence type="ECO:0000313" key="1">
    <source>
        <dbReference type="EMBL" id="MFK4752156.1"/>
    </source>
</evidence>
<dbReference type="EMBL" id="JBBKTX010000007">
    <property type="protein sequence ID" value="MFK4752156.1"/>
    <property type="molecule type" value="Genomic_DNA"/>
</dbReference>
<organism evidence="1 2">
    <name type="scientific">Oceanobacter antarcticus</name>
    <dbReference type="NCBI Taxonomy" id="3133425"/>
    <lineage>
        <taxon>Bacteria</taxon>
        <taxon>Pseudomonadati</taxon>
        <taxon>Pseudomonadota</taxon>
        <taxon>Gammaproteobacteria</taxon>
        <taxon>Oceanospirillales</taxon>
        <taxon>Oceanospirillaceae</taxon>
        <taxon>Oceanobacter</taxon>
    </lineage>
</organism>
<dbReference type="Pfam" id="PF05768">
    <property type="entry name" value="Glrx-like"/>
    <property type="match status" value="1"/>
</dbReference>
<name>A0ABW8NGR6_9GAMM</name>
<dbReference type="Gene3D" id="3.40.30.10">
    <property type="entry name" value="Glutaredoxin"/>
    <property type="match status" value="1"/>
</dbReference>
<gene>
    <name evidence="1" type="ORF">WG929_07020</name>
</gene>
<dbReference type="Proteomes" id="UP001620597">
    <property type="component" value="Unassembled WGS sequence"/>
</dbReference>
<dbReference type="InterPro" id="IPR008554">
    <property type="entry name" value="Glutaredoxin-like"/>
</dbReference>